<evidence type="ECO:0000256" key="4">
    <source>
        <dbReference type="ARBA" id="ARBA00023004"/>
    </source>
</evidence>
<dbReference type="GO" id="GO:0051539">
    <property type="term" value="F:4 iron, 4 sulfur cluster binding"/>
    <property type="evidence" value="ECO:0007669"/>
    <property type="project" value="UniProtKB-KW"/>
</dbReference>
<accession>A0A1T5FM17</accession>
<keyword evidence="5" id="KW-0411">Iron-sulfur</keyword>
<evidence type="ECO:0000256" key="1">
    <source>
        <dbReference type="ARBA" id="ARBA00022485"/>
    </source>
</evidence>
<dbReference type="AlphaFoldDB" id="A0A1T5FM17"/>
<name>A0A1T5FM17_9SPHI</name>
<gene>
    <name evidence="6" type="ORF">SAMN05660226_04079</name>
</gene>
<dbReference type="EMBL" id="FUYS01000018">
    <property type="protein sequence ID" value="SKB97146.1"/>
    <property type="molecule type" value="Genomic_DNA"/>
</dbReference>
<evidence type="ECO:0000313" key="7">
    <source>
        <dbReference type="Proteomes" id="UP000190541"/>
    </source>
</evidence>
<keyword evidence="2" id="KW-0479">Metal-binding</keyword>
<dbReference type="InterPro" id="IPR036188">
    <property type="entry name" value="FAD/NAD-bd_sf"/>
</dbReference>
<keyword evidence="3" id="KW-0560">Oxidoreductase</keyword>
<dbReference type="InterPro" id="IPR039650">
    <property type="entry name" value="HdrA-like"/>
</dbReference>
<proteinExistence type="predicted"/>
<dbReference type="STRING" id="623280.SAMN05660226_04079"/>
<dbReference type="Pfam" id="PF12831">
    <property type="entry name" value="FAD_oxidored"/>
    <property type="match status" value="1"/>
</dbReference>
<dbReference type="Proteomes" id="UP000190541">
    <property type="component" value="Unassembled WGS sequence"/>
</dbReference>
<evidence type="ECO:0000313" key="6">
    <source>
        <dbReference type="EMBL" id="SKB97146.1"/>
    </source>
</evidence>
<evidence type="ECO:0000256" key="3">
    <source>
        <dbReference type="ARBA" id="ARBA00023002"/>
    </source>
</evidence>
<dbReference type="GO" id="GO:0046872">
    <property type="term" value="F:metal ion binding"/>
    <property type="evidence" value="ECO:0007669"/>
    <property type="project" value="UniProtKB-KW"/>
</dbReference>
<dbReference type="GO" id="GO:0016491">
    <property type="term" value="F:oxidoreductase activity"/>
    <property type="evidence" value="ECO:0007669"/>
    <property type="project" value="UniProtKB-KW"/>
</dbReference>
<keyword evidence="4" id="KW-0408">Iron</keyword>
<dbReference type="RefSeq" id="WP_079718693.1">
    <property type="nucleotide sequence ID" value="NZ_FUYS01000018.1"/>
</dbReference>
<evidence type="ECO:0000256" key="5">
    <source>
        <dbReference type="ARBA" id="ARBA00023014"/>
    </source>
</evidence>
<dbReference type="PANTHER" id="PTHR43498">
    <property type="entry name" value="FERREDOXIN:COB-COM HETERODISULFIDE REDUCTASE SUBUNIT A"/>
    <property type="match status" value="1"/>
</dbReference>
<keyword evidence="1" id="KW-0004">4Fe-4S</keyword>
<reference evidence="6 7" key="1">
    <citation type="submission" date="2017-02" db="EMBL/GenBank/DDBJ databases">
        <authorList>
            <person name="Peterson S.W."/>
        </authorList>
    </citation>
    <scope>NUCLEOTIDE SEQUENCE [LARGE SCALE GENOMIC DNA]</scope>
    <source>
        <strain evidence="6 7">DSM 22899</strain>
    </source>
</reference>
<dbReference type="PANTHER" id="PTHR43498:SF1">
    <property type="entry name" value="COB--COM HETERODISULFIDE REDUCTASE IRON-SULFUR SUBUNIT A"/>
    <property type="match status" value="1"/>
</dbReference>
<sequence length="604" mass="67489">MNTYRDKIIVEAESFDEFGGWVVDHQAMDVMGSPYLLAHGLGKPVEDAVKRIPFKQGGNYHIWVRTREWAAPWNDAVDVSRYDERESPGRFQLVINGRVLPTVFGNRNGEWHWQYGGTAAIEAGLVEIRLRDLTGFDGRCDAIVFDLDGEEPPNALEALTAFRKRWLGLPNEPRDKGTFDLVVAGGGIAGICAAVAAARLGLKVALVHNRPVVGGNNSSEIRVQLGGKVNMEPFPALGNLVNELDPQQKQNARPASEYKDHLKMDLVSNEPNISLFLNTHIQQVHMDGDRIQAVDGVDILTGVPCRFSGRLFADCTGDANLGYLAGADFRTGRESVAETGESHAPEIADNLTMGTSVMWYSVVDEAADCGFPETPWAVQFDDQSCQKARKGDWDWELGLGRDQIKEIEYIRDYGLRVVYGNWSFLKNKYTNKAEFNHRRLDWVAYIGGKRESRRLLGDVILQEQDIFGRRFFPDRCVTTTWSIDLHYPRTFPNFHGEPFRARCEKTKIEPYAIPYRCLYSRNIANLFMAGRNISVTHVALGTVRVMKTTGMMGEVVGMAAALCVKHRTTPRGVYADHLDEFRAALAEGVPSFGSATMLNTIAHQ</sequence>
<dbReference type="Gene3D" id="3.50.50.60">
    <property type="entry name" value="FAD/NAD(P)-binding domain"/>
    <property type="match status" value="1"/>
</dbReference>
<protein>
    <submittedName>
        <fullName evidence="6">FAD dependent oxidoreductase</fullName>
    </submittedName>
</protein>
<organism evidence="6 7">
    <name type="scientific">Parapedobacter luteus</name>
    <dbReference type="NCBI Taxonomy" id="623280"/>
    <lineage>
        <taxon>Bacteria</taxon>
        <taxon>Pseudomonadati</taxon>
        <taxon>Bacteroidota</taxon>
        <taxon>Sphingobacteriia</taxon>
        <taxon>Sphingobacteriales</taxon>
        <taxon>Sphingobacteriaceae</taxon>
        <taxon>Parapedobacter</taxon>
    </lineage>
</organism>
<keyword evidence="7" id="KW-1185">Reference proteome</keyword>
<evidence type="ECO:0000256" key="2">
    <source>
        <dbReference type="ARBA" id="ARBA00022723"/>
    </source>
</evidence>
<dbReference type="OrthoDB" id="9780658at2"/>
<dbReference type="SUPFAM" id="SSF51905">
    <property type="entry name" value="FAD/NAD(P)-binding domain"/>
    <property type="match status" value="1"/>
</dbReference>